<dbReference type="Gene3D" id="2.40.30.60">
    <property type="entry name" value="RimM"/>
    <property type="match status" value="1"/>
</dbReference>
<dbReference type="InterPro" id="IPR009000">
    <property type="entry name" value="Transl_B-barrel_sf"/>
</dbReference>
<accession>A0A1S1Z3E9</accession>
<sequence length="175" mass="20032">MLKEECFEFGKVTRTHGLNGEVLIFGDVDDLTLYQGLDAVFIERRGNLVPYFLEYLSLHNNRFIAKFEDIESIEDAEALKDAQLYLPLAALPKLEEGKFYYHDVVDFTIVDKNLGELGQIKKIYTNAAQDLIEMEYKGKEVLIPISDDIVGNADMEKKTIQTNLPEGLIDIYMEE</sequence>
<evidence type="ECO:0000256" key="3">
    <source>
        <dbReference type="ARBA" id="ARBA00022552"/>
    </source>
</evidence>
<dbReference type="STRING" id="915059.NH26_16460"/>
<dbReference type="InterPro" id="IPR056792">
    <property type="entry name" value="PRC_RimM"/>
</dbReference>
<organism evidence="8 9">
    <name type="scientific">Flammeovirga pacifica</name>
    <dbReference type="NCBI Taxonomy" id="915059"/>
    <lineage>
        <taxon>Bacteria</taxon>
        <taxon>Pseudomonadati</taxon>
        <taxon>Bacteroidota</taxon>
        <taxon>Cytophagia</taxon>
        <taxon>Cytophagales</taxon>
        <taxon>Flammeovirgaceae</taxon>
        <taxon>Flammeovirga</taxon>
    </lineage>
</organism>
<feature type="domain" description="Ribosome maturation factor RimM PRC barrel" evidence="7">
    <location>
        <begin position="102"/>
        <end position="168"/>
    </location>
</feature>
<comment type="function">
    <text evidence="5">An accessory protein needed during the final step in the assembly of 30S ribosomal subunit, possibly for assembly of the head region. Essential for efficient processing of 16S rRNA. May be needed both before and after RbfA during the maturation of 16S rRNA. It has affinity for free ribosomal 30S subunits but not for 70S ribosomes.</text>
</comment>
<dbReference type="GO" id="GO:0006364">
    <property type="term" value="P:rRNA processing"/>
    <property type="evidence" value="ECO:0007669"/>
    <property type="project" value="UniProtKB-UniRule"/>
</dbReference>
<comment type="subunit">
    <text evidence="5">Binds ribosomal protein uS19.</text>
</comment>
<evidence type="ECO:0000313" key="9">
    <source>
        <dbReference type="Proteomes" id="UP000179797"/>
    </source>
</evidence>
<dbReference type="GO" id="GO:0005737">
    <property type="term" value="C:cytoplasm"/>
    <property type="evidence" value="ECO:0007669"/>
    <property type="project" value="UniProtKB-SubCell"/>
</dbReference>
<gene>
    <name evidence="5" type="primary">rimM</name>
    <name evidence="8" type="ORF">NH26_16460</name>
</gene>
<dbReference type="Gene3D" id="2.30.30.240">
    <property type="entry name" value="PRC-barrel domain"/>
    <property type="match status" value="1"/>
</dbReference>
<comment type="domain">
    <text evidence="5">The PRC barrel domain binds ribosomal protein uS19.</text>
</comment>
<evidence type="ECO:0000256" key="2">
    <source>
        <dbReference type="ARBA" id="ARBA00022517"/>
    </source>
</evidence>
<comment type="subcellular location">
    <subcellularLocation>
        <location evidence="5">Cytoplasm</location>
    </subcellularLocation>
</comment>
<dbReference type="EMBL" id="JRYR02000001">
    <property type="protein sequence ID" value="OHX67816.1"/>
    <property type="molecule type" value="Genomic_DNA"/>
</dbReference>
<dbReference type="InterPro" id="IPR011033">
    <property type="entry name" value="PRC_barrel-like_sf"/>
</dbReference>
<dbReference type="OrthoDB" id="9810331at2"/>
<evidence type="ECO:0000259" key="6">
    <source>
        <dbReference type="Pfam" id="PF01782"/>
    </source>
</evidence>
<dbReference type="RefSeq" id="WP_044219623.1">
    <property type="nucleotide sequence ID" value="NZ_JRYR02000001.1"/>
</dbReference>
<keyword evidence="9" id="KW-1185">Reference proteome</keyword>
<dbReference type="GO" id="GO:0042274">
    <property type="term" value="P:ribosomal small subunit biogenesis"/>
    <property type="evidence" value="ECO:0007669"/>
    <property type="project" value="UniProtKB-UniRule"/>
</dbReference>
<evidence type="ECO:0000256" key="4">
    <source>
        <dbReference type="ARBA" id="ARBA00023186"/>
    </source>
</evidence>
<dbReference type="GO" id="GO:0043022">
    <property type="term" value="F:ribosome binding"/>
    <property type="evidence" value="ECO:0007669"/>
    <property type="project" value="InterPro"/>
</dbReference>
<comment type="caution">
    <text evidence="8">The sequence shown here is derived from an EMBL/GenBank/DDBJ whole genome shotgun (WGS) entry which is preliminary data.</text>
</comment>
<protein>
    <recommendedName>
        <fullName evidence="5">Ribosome maturation factor RimM</fullName>
    </recommendedName>
</protein>
<dbReference type="Proteomes" id="UP000179797">
    <property type="component" value="Unassembled WGS sequence"/>
</dbReference>
<reference evidence="8 9" key="1">
    <citation type="journal article" date="2012" name="Int. J. Syst. Evol. Microbiol.">
        <title>Flammeovirga pacifica sp. nov., isolated from deep-sea sediment.</title>
        <authorList>
            <person name="Xu H."/>
            <person name="Fu Y."/>
            <person name="Yang N."/>
            <person name="Ding Z."/>
            <person name="Lai Q."/>
            <person name="Zeng R."/>
        </authorList>
    </citation>
    <scope>NUCLEOTIDE SEQUENCE [LARGE SCALE GENOMIC DNA]</scope>
    <source>
        <strain evidence="9">DSM 24597 / LMG 26175 / WPAGA1</strain>
    </source>
</reference>
<dbReference type="GO" id="GO:0005840">
    <property type="term" value="C:ribosome"/>
    <property type="evidence" value="ECO:0007669"/>
    <property type="project" value="InterPro"/>
</dbReference>
<dbReference type="AlphaFoldDB" id="A0A1S1Z3E9"/>
<keyword evidence="2 5" id="KW-0690">Ribosome biogenesis</keyword>
<keyword evidence="3 5" id="KW-0698">rRNA processing</keyword>
<evidence type="ECO:0000256" key="5">
    <source>
        <dbReference type="HAMAP-Rule" id="MF_00014"/>
    </source>
</evidence>
<evidence type="ECO:0000259" key="7">
    <source>
        <dbReference type="Pfam" id="PF24986"/>
    </source>
</evidence>
<keyword evidence="4 5" id="KW-0143">Chaperone</keyword>
<dbReference type="SUPFAM" id="SSF50346">
    <property type="entry name" value="PRC-barrel domain"/>
    <property type="match status" value="1"/>
</dbReference>
<comment type="similarity">
    <text evidence="5">Belongs to the RimM family.</text>
</comment>
<dbReference type="Pfam" id="PF24986">
    <property type="entry name" value="PRC_RimM"/>
    <property type="match status" value="1"/>
</dbReference>
<dbReference type="InterPro" id="IPR002676">
    <property type="entry name" value="RimM_N"/>
</dbReference>
<dbReference type="HAMAP" id="MF_00014">
    <property type="entry name" value="Ribosome_mat_RimM"/>
    <property type="match status" value="1"/>
</dbReference>
<name>A0A1S1Z3E9_FLAPC</name>
<dbReference type="Pfam" id="PF01782">
    <property type="entry name" value="RimM"/>
    <property type="match status" value="1"/>
</dbReference>
<feature type="domain" description="RimM N-terminal" evidence="6">
    <location>
        <begin position="9"/>
        <end position="87"/>
    </location>
</feature>
<dbReference type="InterPro" id="IPR011961">
    <property type="entry name" value="RimM"/>
</dbReference>
<dbReference type="PANTHER" id="PTHR33692:SF1">
    <property type="entry name" value="RIBOSOME MATURATION FACTOR RIMM"/>
    <property type="match status" value="1"/>
</dbReference>
<dbReference type="SUPFAM" id="SSF50447">
    <property type="entry name" value="Translation proteins"/>
    <property type="match status" value="1"/>
</dbReference>
<evidence type="ECO:0000256" key="1">
    <source>
        <dbReference type="ARBA" id="ARBA00022490"/>
    </source>
</evidence>
<dbReference type="InterPro" id="IPR036976">
    <property type="entry name" value="RimM_N_sf"/>
</dbReference>
<dbReference type="NCBIfam" id="TIGR02273">
    <property type="entry name" value="16S_RimM"/>
    <property type="match status" value="1"/>
</dbReference>
<proteinExistence type="inferred from homology"/>
<dbReference type="PANTHER" id="PTHR33692">
    <property type="entry name" value="RIBOSOME MATURATION FACTOR RIMM"/>
    <property type="match status" value="1"/>
</dbReference>
<evidence type="ECO:0000313" key="8">
    <source>
        <dbReference type="EMBL" id="OHX67816.1"/>
    </source>
</evidence>
<keyword evidence="1 5" id="KW-0963">Cytoplasm</keyword>